<keyword evidence="3" id="KW-1185">Reference proteome</keyword>
<reference evidence="2 3" key="1">
    <citation type="journal article" date="2018" name="Sci. Rep.">
        <title>Comparative genomics provides insights into the lifestyle and reveals functional heterogeneity of dark septate endophytic fungi.</title>
        <authorList>
            <person name="Knapp D.G."/>
            <person name="Nemeth J.B."/>
            <person name="Barry K."/>
            <person name="Hainaut M."/>
            <person name="Henrissat B."/>
            <person name="Johnson J."/>
            <person name="Kuo A."/>
            <person name="Lim J.H.P."/>
            <person name="Lipzen A."/>
            <person name="Nolan M."/>
            <person name="Ohm R.A."/>
            <person name="Tamas L."/>
            <person name="Grigoriev I.V."/>
            <person name="Spatafora J.W."/>
            <person name="Nagy L.G."/>
            <person name="Kovacs G.M."/>
        </authorList>
    </citation>
    <scope>NUCLEOTIDE SEQUENCE [LARGE SCALE GENOMIC DNA]</scope>
    <source>
        <strain evidence="2 3">DSE2036</strain>
    </source>
</reference>
<dbReference type="InterPro" id="IPR022556">
    <property type="entry name" value="AcMNPV_Orf5"/>
</dbReference>
<keyword evidence="1" id="KW-0812">Transmembrane</keyword>
<feature type="transmembrane region" description="Helical" evidence="1">
    <location>
        <begin position="29"/>
        <end position="50"/>
    </location>
</feature>
<evidence type="ECO:0000256" key="1">
    <source>
        <dbReference type="SAM" id="Phobius"/>
    </source>
</evidence>
<dbReference type="OrthoDB" id="3641893at2759"/>
<organism evidence="2 3">
    <name type="scientific">Periconia macrospinosa</name>
    <dbReference type="NCBI Taxonomy" id="97972"/>
    <lineage>
        <taxon>Eukaryota</taxon>
        <taxon>Fungi</taxon>
        <taxon>Dikarya</taxon>
        <taxon>Ascomycota</taxon>
        <taxon>Pezizomycotina</taxon>
        <taxon>Dothideomycetes</taxon>
        <taxon>Pleosporomycetidae</taxon>
        <taxon>Pleosporales</taxon>
        <taxon>Massarineae</taxon>
        <taxon>Periconiaceae</taxon>
        <taxon>Periconia</taxon>
    </lineage>
</organism>
<dbReference type="Proteomes" id="UP000244855">
    <property type="component" value="Unassembled WGS sequence"/>
</dbReference>
<evidence type="ECO:0000313" key="2">
    <source>
        <dbReference type="EMBL" id="PVH96713.1"/>
    </source>
</evidence>
<dbReference type="AlphaFoldDB" id="A0A2V1DGI2"/>
<sequence>MAPILPLPALHTFIKRGDSVGIELDLPPFVVILLCLVGALFGLLVAYGIARFFFDVTQPSLEPSASQHDYMRDVRARNLNSLMAEGHAARYASTRYDDQRHVSMS</sequence>
<keyword evidence="1" id="KW-0472">Membrane</keyword>
<dbReference type="EMBL" id="KZ805457">
    <property type="protein sequence ID" value="PVH96713.1"/>
    <property type="molecule type" value="Genomic_DNA"/>
</dbReference>
<dbReference type="Pfam" id="PF10845">
    <property type="entry name" value="DUF2576"/>
    <property type="match status" value="1"/>
</dbReference>
<evidence type="ECO:0000313" key="3">
    <source>
        <dbReference type="Proteomes" id="UP000244855"/>
    </source>
</evidence>
<gene>
    <name evidence="2" type="ORF">DM02DRAFT_106657</name>
</gene>
<protein>
    <submittedName>
        <fullName evidence="2">Uncharacterized protein</fullName>
    </submittedName>
</protein>
<keyword evidence="1" id="KW-1133">Transmembrane helix</keyword>
<name>A0A2V1DGI2_9PLEO</name>
<accession>A0A2V1DGI2</accession>
<proteinExistence type="predicted"/>